<dbReference type="EMBL" id="GG664993">
    <property type="protein sequence ID" value="KNG74572.1"/>
    <property type="molecule type" value="Genomic_DNA"/>
</dbReference>
<name>A0A0L1I548_PLAFA</name>
<evidence type="ECO:0000256" key="4">
    <source>
        <dbReference type="ARBA" id="ARBA00022842"/>
    </source>
</evidence>
<dbReference type="SUPFAM" id="SSF56219">
    <property type="entry name" value="DNase I-like"/>
    <property type="match status" value="2"/>
</dbReference>
<dbReference type="OrthoDB" id="391817at2759"/>
<evidence type="ECO:0000313" key="9">
    <source>
        <dbReference type="EMBL" id="KNG74572.1"/>
    </source>
</evidence>
<feature type="domain" description="Endonuclease/exonuclease/phosphatase" evidence="8">
    <location>
        <begin position="7"/>
        <end position="254"/>
    </location>
</feature>
<evidence type="ECO:0000256" key="5">
    <source>
        <dbReference type="PIRSR" id="PIRSR604808-2"/>
    </source>
</evidence>
<feature type="binding site" evidence="5">
    <location>
        <position position="44"/>
    </location>
    <ligand>
        <name>Mg(2+)</name>
        <dbReference type="ChEBI" id="CHEBI:18420"/>
        <label>1</label>
    </ligand>
</feature>
<evidence type="ECO:0000313" key="10">
    <source>
        <dbReference type="Proteomes" id="UP000054562"/>
    </source>
</evidence>
<dbReference type="Proteomes" id="UP000054562">
    <property type="component" value="Unassembled WGS sequence"/>
</dbReference>
<dbReference type="Gene3D" id="3.60.10.10">
    <property type="entry name" value="Endonuclease/exonuclease/phosphatase"/>
    <property type="match status" value="2"/>
</dbReference>
<evidence type="ECO:0000256" key="2">
    <source>
        <dbReference type="ARBA" id="ARBA00022723"/>
    </source>
</evidence>
<dbReference type="Pfam" id="PF03372">
    <property type="entry name" value="Exo_endo_phos"/>
    <property type="match status" value="1"/>
</dbReference>
<dbReference type="GO" id="GO:0003906">
    <property type="term" value="F:DNA-(apurinic or apyrimidinic site) endonuclease activity"/>
    <property type="evidence" value="ECO:0007669"/>
    <property type="project" value="TreeGrafter"/>
</dbReference>
<feature type="compositionally biased region" description="Polar residues" evidence="7">
    <location>
        <begin position="545"/>
        <end position="559"/>
    </location>
</feature>
<keyword evidence="4 5" id="KW-0460">Magnesium</keyword>
<evidence type="ECO:0000256" key="1">
    <source>
        <dbReference type="ARBA" id="ARBA00007092"/>
    </source>
</evidence>
<feature type="compositionally biased region" description="Polar residues" evidence="7">
    <location>
        <begin position="369"/>
        <end position="386"/>
    </location>
</feature>
<feature type="region of interest" description="Disordered" evidence="7">
    <location>
        <begin position="369"/>
        <end position="580"/>
    </location>
</feature>
<dbReference type="AlphaFoldDB" id="A0A0L1I548"/>
<dbReference type="FunFam" id="3.60.10.10:FF:000089">
    <property type="entry name" value="Exodeoxyribonuclease III, putative"/>
    <property type="match status" value="1"/>
</dbReference>
<organism evidence="9 10">
    <name type="scientific">Plasmodium falciparum IGH-CR14</name>
    <dbReference type="NCBI Taxonomy" id="580059"/>
    <lineage>
        <taxon>Eukaryota</taxon>
        <taxon>Sar</taxon>
        <taxon>Alveolata</taxon>
        <taxon>Apicomplexa</taxon>
        <taxon>Aconoidasida</taxon>
        <taxon>Haemosporida</taxon>
        <taxon>Plasmodiidae</taxon>
        <taxon>Plasmodium</taxon>
        <taxon>Plasmodium (Laverania)</taxon>
    </lineage>
</organism>
<comment type="cofactor">
    <cofactor evidence="5">
        <name>Mg(2+)</name>
        <dbReference type="ChEBI" id="CHEBI:18420"/>
    </cofactor>
    <cofactor evidence="5">
        <name>Mn(2+)</name>
        <dbReference type="ChEBI" id="CHEBI:29035"/>
    </cofactor>
    <text evidence="5">Probably binds two magnesium or manganese ions per subunit.</text>
</comment>
<feature type="site" description="Transition state stabilizer" evidence="6">
    <location>
        <position position="237"/>
    </location>
</feature>
<feature type="compositionally biased region" description="Basic and acidic residues" evidence="7">
    <location>
        <begin position="560"/>
        <end position="580"/>
    </location>
</feature>
<proteinExistence type="inferred from homology"/>
<feature type="compositionally biased region" description="Basic and acidic residues" evidence="7">
    <location>
        <begin position="387"/>
        <end position="525"/>
    </location>
</feature>
<feature type="region of interest" description="Disordered" evidence="7">
    <location>
        <begin position="842"/>
        <end position="864"/>
    </location>
</feature>
<feature type="compositionally biased region" description="Polar residues" evidence="7">
    <location>
        <begin position="526"/>
        <end position="537"/>
    </location>
</feature>
<feature type="binding site" evidence="5">
    <location>
        <position position="235"/>
    </location>
    <ligand>
        <name>Mg(2+)</name>
        <dbReference type="ChEBI" id="CHEBI:18420"/>
        <label>1</label>
    </ligand>
</feature>
<reference evidence="10" key="2">
    <citation type="submission" date="2015-07" db="EMBL/GenBank/DDBJ databases">
        <title>The genome sequence of Plasmodium falciparum IGH-CR14.</title>
        <authorList>
            <consortium name="The Broad Institute Genome Sequencing Platform"/>
            <person name="Volkman S.K."/>
            <person name="Neafsey D.E."/>
            <person name="Dash A.P."/>
            <person name="Chitnis C.E."/>
            <person name="Hartl D.L."/>
            <person name="Young S.K."/>
            <person name="Kodira C.D."/>
            <person name="Zeng Q."/>
            <person name="Koehrsen M."/>
            <person name="Godfrey P."/>
            <person name="Alvarado L."/>
            <person name="Berlin A."/>
            <person name="Borenstein D."/>
            <person name="Chen Z."/>
            <person name="Engels R."/>
            <person name="Freedman E."/>
            <person name="Gellesch M."/>
            <person name="Goldberg J."/>
            <person name="Griggs A."/>
            <person name="Gujja S."/>
            <person name="Heiman D."/>
            <person name="Hepburn T."/>
            <person name="Howarth C."/>
            <person name="Jen D."/>
            <person name="Larson L."/>
            <person name="Lewis B."/>
            <person name="Mehta T."/>
            <person name="Park D."/>
            <person name="Pearson M."/>
            <person name="Roberts A."/>
            <person name="Saif S."/>
            <person name="Shea T."/>
            <person name="Shenoy N."/>
            <person name="Sisk P."/>
            <person name="Stolte C."/>
            <person name="Sykes S."/>
            <person name="Walk T."/>
            <person name="White J."/>
            <person name="Yandava C."/>
            <person name="Wirth D.F."/>
            <person name="Nusbaum C."/>
            <person name="Birren B."/>
        </authorList>
    </citation>
    <scope>NUCLEOTIDE SEQUENCE [LARGE SCALE GENOMIC DNA]</scope>
    <source>
        <strain evidence="10">IGH-CR14</strain>
    </source>
</reference>
<keyword evidence="5" id="KW-0464">Manganese</keyword>
<dbReference type="InterPro" id="IPR036691">
    <property type="entry name" value="Endo/exonu/phosph_ase_sf"/>
</dbReference>
<accession>A0A0L1I548</accession>
<evidence type="ECO:0000256" key="7">
    <source>
        <dbReference type="SAM" id="MobiDB-lite"/>
    </source>
</evidence>
<dbReference type="GO" id="GO:0005634">
    <property type="term" value="C:nucleus"/>
    <property type="evidence" value="ECO:0007669"/>
    <property type="project" value="TreeGrafter"/>
</dbReference>
<dbReference type="PANTHER" id="PTHR22748">
    <property type="entry name" value="AP ENDONUCLEASE"/>
    <property type="match status" value="1"/>
</dbReference>
<dbReference type="GO" id="GO:0006284">
    <property type="term" value="P:base-excision repair"/>
    <property type="evidence" value="ECO:0007669"/>
    <property type="project" value="TreeGrafter"/>
</dbReference>
<feature type="binding site" evidence="5">
    <location>
        <position position="10"/>
    </location>
    <ligand>
        <name>Mg(2+)</name>
        <dbReference type="ChEBI" id="CHEBI:18420"/>
        <label>1</label>
    </ligand>
</feature>
<evidence type="ECO:0000256" key="3">
    <source>
        <dbReference type="ARBA" id="ARBA00022801"/>
    </source>
</evidence>
<protein>
    <submittedName>
        <fullName evidence="9">Exodeoxyribonuclease III</fullName>
    </submittedName>
</protein>
<comment type="similarity">
    <text evidence="1">Belongs to the DNA repair enzymes AP/ExoA family.</text>
</comment>
<keyword evidence="3" id="KW-0378">Hydrolase</keyword>
<feature type="binding site" evidence="5">
    <location>
        <position position="237"/>
    </location>
    <ligand>
        <name>Mg(2+)</name>
        <dbReference type="ChEBI" id="CHEBI:18420"/>
        <label>1</label>
    </ligand>
</feature>
<dbReference type="GO" id="GO:0046872">
    <property type="term" value="F:metal ion binding"/>
    <property type="evidence" value="ECO:0007669"/>
    <property type="project" value="UniProtKB-KW"/>
</dbReference>
<dbReference type="GO" id="GO:0008311">
    <property type="term" value="F:double-stranded DNA 3'-5' DNA exonuclease activity"/>
    <property type="evidence" value="ECO:0007669"/>
    <property type="project" value="TreeGrafter"/>
</dbReference>
<sequence length="998" mass="119032">MEKIGLASWNVNGWKKSCEIIKRNDDDLVQFLKKLDIDILCLQETKTNESVIENDCNLLEADSNMYESYWTCCKKKKGDKTHKGYSGLATYVKNENKIICSTNNVFDDFSFFFNDYIKKEDLLIKKKSEIDKTSISFFLLNDNKKIYNDQNIKCDKNDEHNKKKNKTNISVSEFFNEGRILITMHKHFIIVNIYAPYSGHNYERLYYKVRFFHAVRAKIIQLRIVTGLPIILLGDFNISYRNKDIYYLNNIINLDILLKNIHNIDLKEDIKMKIIKNIPLIINTLKDEHNFIIKKYKIQNNELYNLYLKFDTHVKFIGNNFSSVEEILYFFSLDPVYVHDKYKDYPYEYYFVVNNVSDDFHDVFKSPTDSNINVSNNKNDHPLSSTNKDDHHGNNHHNNKDDHHGNNHHNNKDDHHGNNHHNNKDDHHGNNHHNNKDNHHGNNHHNNKDNHHGNNHHNNKDNHHGNNHHNNKDNHHGNNHHNNKDNHHGNNHHNNKDNHHGNNHHNNKDNHHGNNHHNNKDDHHNSSNNKCCNFKGQNENKENTPKMSYHNTYMKNNMNKNEDSIQKKNREKEDDEFRSTHKNKYNFEHDELLKRYENFSINNEKIFESITNNNNNNNNNNEDFDLGFFLKKDKNIKYNNDDMNKNERNKKILNCKKILCKYKYKNNINGQYMVKNPNCIYLKHLNDIFISLNINLSEHDLLNIANSIGEPSSPPCCVDIIKNLIYEDNMIDTFSFFHPNVNGKFTCWDTYRQCRVHNEGSRIDYIFMDYILYEHFIKRNTYLYESPVILNHELYEMLKQKLKKKNSLNYHDMNSFQTNQYYANYFNKIKTKQKYLLSNDNINDTSRKKKNKQEKDEEQDEHKLEDQIQDAEFYKFQFKISTYIGFIYTSPKLSDHIAVKCTFIKNYNRINYNNKNKIIIKLCSSRFNIILNYLCTSINQYIMYLPLFLINPSLFSLTTYTLLDHVHLYDGLCPNILNTQPHKKTNKITQYFTLKKKK</sequence>
<dbReference type="PANTHER" id="PTHR22748:SF6">
    <property type="entry name" value="DNA-(APURINIC OR APYRIMIDINIC SITE) ENDONUCLEASE"/>
    <property type="match status" value="1"/>
</dbReference>
<dbReference type="InterPro" id="IPR005135">
    <property type="entry name" value="Endo/exonuclease/phosphatase"/>
</dbReference>
<gene>
    <name evidence="9" type="ORF">PFMG_00726</name>
</gene>
<evidence type="ECO:0000256" key="6">
    <source>
        <dbReference type="PIRSR" id="PIRSR604808-3"/>
    </source>
</evidence>
<dbReference type="GO" id="GO:0008081">
    <property type="term" value="F:phosphoric diester hydrolase activity"/>
    <property type="evidence" value="ECO:0007669"/>
    <property type="project" value="TreeGrafter"/>
</dbReference>
<reference evidence="10" key="1">
    <citation type="submission" date="2015-07" db="EMBL/GenBank/DDBJ databases">
        <title>Annotation of Plasmodium falciparum IGH-CR14.</title>
        <authorList>
            <consortium name="The Broad Institute Genome Sequencing Platform"/>
            <person name="Volkman S.K."/>
            <person name="Neafsey D.E."/>
            <person name="Dash A.P."/>
            <person name="Chitnis C.E."/>
            <person name="Hartl D.L."/>
            <person name="Young S.K."/>
            <person name="Zeng Q."/>
            <person name="Koehrsen M."/>
            <person name="Alvarado L."/>
            <person name="Berlin A."/>
            <person name="Borenstein D."/>
            <person name="Chapman S.B."/>
            <person name="Chen Z."/>
            <person name="Engels R."/>
            <person name="Freedman E."/>
            <person name="Gellesch M."/>
            <person name="Goldberg J."/>
            <person name="Griggs A."/>
            <person name="Gujja S."/>
            <person name="Heilman E.R."/>
            <person name="Heiman D.I."/>
            <person name="Howarth C."/>
            <person name="Jen D."/>
            <person name="Larson L."/>
            <person name="Mehta T."/>
            <person name="Neiman D."/>
            <person name="Park D."/>
            <person name="Pearson M."/>
            <person name="Roberts A."/>
            <person name="Saif S."/>
            <person name="Shea T."/>
            <person name="Shenoy N."/>
            <person name="Sisk P."/>
            <person name="Stolte C."/>
            <person name="Sykes S."/>
            <person name="Walk T."/>
            <person name="White J."/>
            <person name="Yandava C."/>
            <person name="Haas B."/>
            <person name="Henn M.R."/>
            <person name="Nusbaum C."/>
            <person name="Birren B."/>
        </authorList>
    </citation>
    <scope>NUCLEOTIDE SEQUENCE [LARGE SCALE GENOMIC DNA]</scope>
    <source>
        <strain evidence="10">IGH-CR14</strain>
    </source>
</reference>
<keyword evidence="2 5" id="KW-0479">Metal-binding</keyword>
<dbReference type="InterPro" id="IPR004808">
    <property type="entry name" value="AP_endonuc_1"/>
</dbReference>
<evidence type="ECO:0000259" key="8">
    <source>
        <dbReference type="Pfam" id="PF03372"/>
    </source>
</evidence>